<dbReference type="RefSeq" id="WP_137997320.1">
    <property type="nucleotide sequence ID" value="NZ_SJDU01000016.1"/>
</dbReference>
<evidence type="ECO:0000313" key="3">
    <source>
        <dbReference type="Proteomes" id="UP000310168"/>
    </source>
</evidence>
<reference evidence="2 3" key="1">
    <citation type="journal article" date="2019" name="Anaerobe">
        <title>Brachyspira catarrhinii sp. nov., an anaerobic intestinal spirochaete isolated from vervet monkeys may have been misidentified as Brachyspira aalborgi in previous studies.</title>
        <authorList>
            <person name="Phillips N.D."/>
            <person name="La T."/>
            <person name="Hampson D.J."/>
        </authorList>
    </citation>
    <scope>NUCLEOTIDE SEQUENCE [LARGE SCALE GENOMIC DNA]</scope>
    <source>
        <strain evidence="2 3">Z12</strain>
    </source>
</reference>
<feature type="transmembrane region" description="Helical" evidence="1">
    <location>
        <begin position="6"/>
        <end position="23"/>
    </location>
</feature>
<keyword evidence="1" id="KW-0472">Membrane</keyword>
<comment type="caution">
    <text evidence="2">The sequence shown here is derived from an EMBL/GenBank/DDBJ whole genome shotgun (WGS) entry which is preliminary data.</text>
</comment>
<accession>A0ABY2TTW7</accession>
<dbReference type="EMBL" id="SJDU01000016">
    <property type="protein sequence ID" value="TKZ36204.1"/>
    <property type="molecule type" value="Genomic_DNA"/>
</dbReference>
<keyword evidence="3" id="KW-1185">Reference proteome</keyword>
<organism evidence="2 3">
    <name type="scientific">Brachyspira catarrhinii</name>
    <dbReference type="NCBI Taxonomy" id="2528966"/>
    <lineage>
        <taxon>Bacteria</taxon>
        <taxon>Pseudomonadati</taxon>
        <taxon>Spirochaetota</taxon>
        <taxon>Spirochaetia</taxon>
        <taxon>Brachyspirales</taxon>
        <taxon>Brachyspiraceae</taxon>
        <taxon>Brachyspira</taxon>
    </lineage>
</organism>
<proteinExistence type="predicted"/>
<name>A0ABY2TTW7_9SPIR</name>
<keyword evidence="1" id="KW-1133">Transmembrane helix</keyword>
<protein>
    <submittedName>
        <fullName evidence="2">Uncharacterized protein</fullName>
    </submittedName>
</protein>
<sequence length="422" mass="48724">MIYYIVAAVLIVIITFLIIFFYFKKSKNKKYQLITKTNNISLQDNQPSVMEVQSHDLDFFYNNFNEDDYHILGLSNIDRTINIAYQDTAVKSVVEVAKTIIQTKTLKSVFKATADPTTLMKLKDGVGSAVMENGKIIAQAGFVNINPAEMAGIIGPQVVFGILSIAVGQHFMAEISQKLSDISEKLDKILQHFKEEHIAKLQSAEKSILEVSKRENVGLEDIGILMVIEKELNEIYQYYKNKLKSIDIHDLIPSKWSKMKETSKKLKEKIDEAEFFLKMCFYSKELLNLIQLVKFDTYIKMKEVDINAINKANELFEKINSWQADLFYNEDVNPKNTYFNIVKECKLKCIRIYDNAKIKWTKKKIYNIIINGLDKKNNTELNNYISMSYNQSRTMIENMNKPKDIILLKDDSGNIISLCKKE</sequence>
<evidence type="ECO:0000256" key="1">
    <source>
        <dbReference type="SAM" id="Phobius"/>
    </source>
</evidence>
<dbReference type="Proteomes" id="UP000310168">
    <property type="component" value="Unassembled WGS sequence"/>
</dbReference>
<evidence type="ECO:0000313" key="2">
    <source>
        <dbReference type="EMBL" id="TKZ36204.1"/>
    </source>
</evidence>
<keyword evidence="1" id="KW-0812">Transmembrane</keyword>
<gene>
    <name evidence="2" type="ORF">EZH24_01250</name>
</gene>